<reference evidence="4" key="1">
    <citation type="journal article" date="2002" name="Nature">
        <title>The genome sequence and structure of rice chromosome 1.</title>
        <authorList>
            <person name="Sasaki T."/>
            <person name="Matsumoto T."/>
            <person name="Yamamoto K."/>
            <person name="Sakata K."/>
            <person name="Baba T."/>
            <person name="Katayose Y."/>
            <person name="Wu J."/>
            <person name="Niimura Y."/>
            <person name="Cheng Z."/>
            <person name="Nagamura Y."/>
            <person name="Antonio B.A."/>
            <person name="Kanamori H."/>
            <person name="Hosokawa S."/>
            <person name="Masukawa M."/>
            <person name="Arikawa K."/>
            <person name="Chiden Y."/>
            <person name="Hayashi M."/>
            <person name="Okamoto M."/>
            <person name="Ando T."/>
            <person name="Aoki H."/>
            <person name="Arita K."/>
            <person name="Hamada M."/>
            <person name="Harada C."/>
            <person name="Hijishita S."/>
            <person name="Honda M."/>
            <person name="Ichikawa Y."/>
            <person name="Idonuma A."/>
            <person name="Iijima M."/>
            <person name="Ikeda M."/>
            <person name="Ikeno M."/>
            <person name="Itoh S."/>
            <person name="Itoh T."/>
            <person name="Itoh Y."/>
            <person name="Itoh Y."/>
            <person name="Iwabuchi A."/>
            <person name="Kamiya K."/>
            <person name="Karasawa W."/>
            <person name="Katagiri S."/>
            <person name="Kikuta A."/>
            <person name="Kobayashi N."/>
            <person name="Kono I."/>
            <person name="Machita K."/>
            <person name="Maehara T."/>
            <person name="Mizuno H."/>
            <person name="Mizubayashi T."/>
            <person name="Mukai Y."/>
            <person name="Nagasaki H."/>
            <person name="Nakashima M."/>
            <person name="Nakama Y."/>
            <person name="Nakamichi Y."/>
            <person name="Nakamura M."/>
            <person name="Namiki N."/>
            <person name="Negishi M."/>
            <person name="Ohta I."/>
            <person name="Ono N."/>
            <person name="Saji S."/>
            <person name="Sakai K."/>
            <person name="Shibata M."/>
            <person name="Shimokawa T."/>
            <person name="Shomura A."/>
            <person name="Song J."/>
            <person name="Takazaki Y."/>
            <person name="Terasawa K."/>
            <person name="Tsuji K."/>
            <person name="Waki K."/>
            <person name="Yamagata H."/>
            <person name="Yamane H."/>
            <person name="Yoshiki S."/>
            <person name="Yoshihara R."/>
            <person name="Yukawa K."/>
            <person name="Zhong H."/>
            <person name="Iwama H."/>
            <person name="Endo T."/>
            <person name="Ito H."/>
            <person name="Hahn J.H."/>
            <person name="Kim H.I."/>
            <person name="Eun M.Y."/>
            <person name="Yano M."/>
            <person name="Jiang J."/>
            <person name="Gojobori T."/>
        </authorList>
    </citation>
    <scope>NUCLEOTIDE SEQUENCE</scope>
</reference>
<dbReference type="PANTHER" id="PTHR36371">
    <property type="entry name" value="PROTEIN PLASTID TRANSCRIPTIONALLY ACTIVE 10"/>
    <property type="match status" value="1"/>
</dbReference>
<feature type="compositionally biased region" description="Basic and acidic residues" evidence="2">
    <location>
        <begin position="753"/>
        <end position="765"/>
    </location>
</feature>
<evidence type="ECO:0000313" key="4">
    <source>
        <dbReference type="EMBL" id="BAB90530.1"/>
    </source>
</evidence>
<dbReference type="Gene3D" id="2.40.50.140">
    <property type="entry name" value="Nucleic acid-binding proteins"/>
    <property type="match status" value="1"/>
</dbReference>
<accession>Q7F1X2</accession>
<feature type="coiled-coil region" evidence="1">
    <location>
        <begin position="597"/>
        <end position="632"/>
    </location>
</feature>
<proteinExistence type="predicted"/>
<dbReference type="PANTHER" id="PTHR36371:SF1">
    <property type="entry name" value="PROTEIN PLASTID TRANSCRIPTIONALLY ACTIVE 10"/>
    <property type="match status" value="1"/>
</dbReference>
<dbReference type="InterPro" id="IPR012340">
    <property type="entry name" value="NA-bd_OB-fold"/>
</dbReference>
<keyword evidence="1" id="KW-0175">Coiled coil</keyword>
<feature type="region of interest" description="Disordered" evidence="2">
    <location>
        <begin position="54"/>
        <end position="80"/>
    </location>
</feature>
<dbReference type="InterPro" id="IPR003029">
    <property type="entry name" value="S1_domain"/>
</dbReference>
<dbReference type="GO" id="GO:0000427">
    <property type="term" value="C:plastid-encoded plastid RNA polymerase complex"/>
    <property type="evidence" value="ECO:0007669"/>
    <property type="project" value="InterPro"/>
</dbReference>
<dbReference type="InterPro" id="IPR044967">
    <property type="entry name" value="PTAC10"/>
</dbReference>
<evidence type="ECO:0000256" key="1">
    <source>
        <dbReference type="SAM" id="Coils"/>
    </source>
</evidence>
<organism evidence="4">
    <name type="scientific">Oryza sativa subsp. japonica</name>
    <name type="common">Rice</name>
    <dbReference type="NCBI Taxonomy" id="39947"/>
    <lineage>
        <taxon>Eukaryota</taxon>
        <taxon>Viridiplantae</taxon>
        <taxon>Streptophyta</taxon>
        <taxon>Embryophyta</taxon>
        <taxon>Tracheophyta</taxon>
        <taxon>Spermatophyta</taxon>
        <taxon>Magnoliopsida</taxon>
        <taxon>Liliopsida</taxon>
        <taxon>Poales</taxon>
        <taxon>Poaceae</taxon>
        <taxon>BOP clade</taxon>
        <taxon>Oryzoideae</taxon>
        <taxon>Oryzeae</taxon>
        <taxon>Oryzinae</taxon>
        <taxon>Oryza</taxon>
        <taxon>Oryza sativa</taxon>
    </lineage>
</organism>
<gene>
    <name evidence="4" type="primary">B1065G12.12</name>
</gene>
<dbReference type="GO" id="GO:0003723">
    <property type="term" value="F:RNA binding"/>
    <property type="evidence" value="ECO:0007669"/>
    <property type="project" value="InterPro"/>
</dbReference>
<dbReference type="SUPFAM" id="SSF50249">
    <property type="entry name" value="Nucleic acid-binding proteins"/>
    <property type="match status" value="1"/>
</dbReference>
<dbReference type="PROSITE" id="PS50126">
    <property type="entry name" value="S1"/>
    <property type="match status" value="1"/>
</dbReference>
<evidence type="ECO:0000256" key="2">
    <source>
        <dbReference type="SAM" id="MobiDB-lite"/>
    </source>
</evidence>
<dbReference type="AlphaFoldDB" id="Q7F1X2"/>
<protein>
    <submittedName>
        <fullName evidence="4">B1065G12.12 protein</fullName>
    </submittedName>
</protein>
<dbReference type="EMBL" id="AP003791">
    <property type="protein sequence ID" value="BAB90530.1"/>
    <property type="molecule type" value="Genomic_DNA"/>
</dbReference>
<evidence type="ECO:0000259" key="3">
    <source>
        <dbReference type="PROSITE" id="PS50126"/>
    </source>
</evidence>
<feature type="compositionally biased region" description="Basic residues" evidence="2">
    <location>
        <begin position="59"/>
        <end position="69"/>
    </location>
</feature>
<feature type="domain" description="S1 motif" evidence="3">
    <location>
        <begin position="410"/>
        <end position="478"/>
    </location>
</feature>
<feature type="compositionally biased region" description="Acidic residues" evidence="2">
    <location>
        <begin position="766"/>
        <end position="778"/>
    </location>
</feature>
<sequence length="798" mass="92703">MVPKCYDQKQRGGLGGSPYRAYALRGKRSNSWRALENAPRLHYTVALPHQLQLPSLPRTRTHGRTRKQAGQRVPPPLSRSLSAATAAAAASLRVPPPLSRSLSAAATAAAAAAAAALVCVAVVNSFSLKPLDVATAGDAVVPKTRARMAATPATATFPHLGLRPKPLLRRRLRRIAVSVSPSGPDETPADDPPVIPSILVKNTEPEDVARRRSWVEHGWAPWEEIMTPEVAFARHSLNEGEEVPLQTPESQEAFRMLTPAYREKVESEPGYEERLFATRDTPEPLETSWAGELPLRLVPPRDWPPPGWEVDPGELEFIREAHREFTERLDMAAVAAKGVTHVDKVENAPDDLGLDRYKMFLKQYKEWVEANRDRLEEESYKFDQDYYPGRRKRGEDYKEDMLELPFFYPGQICRGRVISVHLYQGAFVDIGCVHDGWVPIKGNDWYWIRHHIRPGMEVHVEILAKRDPYRFRFPLEMRFVYPNIDHLIFNRFDYPPIFHRKEDTNPEQLWREGGRPPIPRKKPLKDMEKEPLVSDHPFVETLWLWHNAEQMILDHEEENPDKFKDTTYESTVDSSIVHEENRVQHTEGYFKDTLLKKEVVNIDIKELDLDAARAERQLIKKLRKEAEERGEEYKVGKLRRNKEMDEYDLMQWRRSFEEREALIRDICCRKAFGLPVDEPGRYDVDETEVYGKDYYDPSKPMYRYDYWGEPKNTEKTKLEREVELHNQQVIGDAKKWCEMSYDDYVRQKVRMEAAEARERQRKASEPQEEDEKYEDEMDLDLKKMMDPQAPHNRCFITK</sequence>
<name>Q7F1X2_ORYSJ</name>
<feature type="region of interest" description="Disordered" evidence="2">
    <location>
        <begin position="753"/>
        <end position="779"/>
    </location>
</feature>